<dbReference type="OrthoDB" id="10481529at2759"/>
<name>A0A9P4PSY2_9PLEO</name>
<evidence type="ECO:0000256" key="1">
    <source>
        <dbReference type="SAM" id="SignalP"/>
    </source>
</evidence>
<evidence type="ECO:0000313" key="3">
    <source>
        <dbReference type="Proteomes" id="UP000799764"/>
    </source>
</evidence>
<feature type="chain" id="PRO_5040288206" evidence="1">
    <location>
        <begin position="21"/>
        <end position="175"/>
    </location>
</feature>
<evidence type="ECO:0000313" key="2">
    <source>
        <dbReference type="EMBL" id="KAF2449821.1"/>
    </source>
</evidence>
<dbReference type="Proteomes" id="UP000799764">
    <property type="component" value="Unassembled WGS sequence"/>
</dbReference>
<comment type="caution">
    <text evidence="2">The sequence shown here is derived from an EMBL/GenBank/DDBJ whole genome shotgun (WGS) entry which is preliminary data.</text>
</comment>
<accession>A0A9P4PSY2</accession>
<protein>
    <submittedName>
        <fullName evidence="2">Uncharacterized protein</fullName>
    </submittedName>
</protein>
<gene>
    <name evidence="2" type="ORF">P171DRAFT_440271</name>
</gene>
<keyword evidence="3" id="KW-1185">Reference proteome</keyword>
<dbReference type="AlphaFoldDB" id="A0A9P4PSY2"/>
<proteinExistence type="predicted"/>
<keyword evidence="1" id="KW-0732">Signal</keyword>
<dbReference type="EMBL" id="MU001494">
    <property type="protein sequence ID" value="KAF2449821.1"/>
    <property type="molecule type" value="Genomic_DNA"/>
</dbReference>
<feature type="signal peptide" evidence="1">
    <location>
        <begin position="1"/>
        <end position="20"/>
    </location>
</feature>
<organism evidence="2 3">
    <name type="scientific">Karstenula rhodostoma CBS 690.94</name>
    <dbReference type="NCBI Taxonomy" id="1392251"/>
    <lineage>
        <taxon>Eukaryota</taxon>
        <taxon>Fungi</taxon>
        <taxon>Dikarya</taxon>
        <taxon>Ascomycota</taxon>
        <taxon>Pezizomycotina</taxon>
        <taxon>Dothideomycetes</taxon>
        <taxon>Pleosporomycetidae</taxon>
        <taxon>Pleosporales</taxon>
        <taxon>Massarineae</taxon>
        <taxon>Didymosphaeriaceae</taxon>
        <taxon>Karstenula</taxon>
    </lineage>
</organism>
<sequence>MKLTLSISLVVAALSFKTVALPNTYSEPHSFFDKRGIPARFEVTKHETINGIKSTTIENKNISALYVIPDDLKNWPWWCSGDRSYCDAAWAPTVAEGNALAQWLVDRGDADCTIERPQNSKADAYTAFAQANDHAKRLVNATEESLSMSFTGDQNAPPGGGNAYPGAGVGIAPYP</sequence>
<reference evidence="2" key="1">
    <citation type="journal article" date="2020" name="Stud. Mycol.">
        <title>101 Dothideomycetes genomes: a test case for predicting lifestyles and emergence of pathogens.</title>
        <authorList>
            <person name="Haridas S."/>
            <person name="Albert R."/>
            <person name="Binder M."/>
            <person name="Bloem J."/>
            <person name="Labutti K."/>
            <person name="Salamov A."/>
            <person name="Andreopoulos B."/>
            <person name="Baker S."/>
            <person name="Barry K."/>
            <person name="Bills G."/>
            <person name="Bluhm B."/>
            <person name="Cannon C."/>
            <person name="Castanera R."/>
            <person name="Culley D."/>
            <person name="Daum C."/>
            <person name="Ezra D."/>
            <person name="Gonzalez J."/>
            <person name="Henrissat B."/>
            <person name="Kuo A."/>
            <person name="Liang C."/>
            <person name="Lipzen A."/>
            <person name="Lutzoni F."/>
            <person name="Magnuson J."/>
            <person name="Mondo S."/>
            <person name="Nolan M."/>
            <person name="Ohm R."/>
            <person name="Pangilinan J."/>
            <person name="Park H.-J."/>
            <person name="Ramirez L."/>
            <person name="Alfaro M."/>
            <person name="Sun H."/>
            <person name="Tritt A."/>
            <person name="Yoshinaga Y."/>
            <person name="Zwiers L.-H."/>
            <person name="Turgeon B."/>
            <person name="Goodwin S."/>
            <person name="Spatafora J."/>
            <person name="Crous P."/>
            <person name="Grigoriev I."/>
        </authorList>
    </citation>
    <scope>NUCLEOTIDE SEQUENCE</scope>
    <source>
        <strain evidence="2">CBS 690.94</strain>
    </source>
</reference>